<protein>
    <submittedName>
        <fullName evidence="1">Putative secreted protein</fullName>
    </submittedName>
</protein>
<reference evidence="1" key="1">
    <citation type="submission" date="2019-12" db="EMBL/GenBank/DDBJ databases">
        <title>An insight into the sialome of adult female Ixodes ricinus ticks feeding for 6 days.</title>
        <authorList>
            <person name="Perner J."/>
            <person name="Ribeiro J.M.C."/>
        </authorList>
    </citation>
    <scope>NUCLEOTIDE SEQUENCE</scope>
    <source>
        <strain evidence="1">Semi-engorged</strain>
        <tissue evidence="1">Salivary glands</tissue>
    </source>
</reference>
<proteinExistence type="predicted"/>
<accession>A0A6B0UA41</accession>
<evidence type="ECO:0000313" key="1">
    <source>
        <dbReference type="EMBL" id="MXU85784.1"/>
    </source>
</evidence>
<sequence length="87" mass="9660">MSLRQAVMRVICVWHSLGRGIALPLPSCSSRASQPVALRATSAILSRAPFMACRASELWQISKTPTAHSRTLSTTRLQVLLLRKERM</sequence>
<dbReference type="EMBL" id="GIFC01003701">
    <property type="protein sequence ID" value="MXU85784.1"/>
    <property type="molecule type" value="Transcribed_RNA"/>
</dbReference>
<dbReference type="AlphaFoldDB" id="A0A6B0UA41"/>
<organism evidence="1">
    <name type="scientific">Ixodes ricinus</name>
    <name type="common">Common tick</name>
    <name type="synonym">Acarus ricinus</name>
    <dbReference type="NCBI Taxonomy" id="34613"/>
    <lineage>
        <taxon>Eukaryota</taxon>
        <taxon>Metazoa</taxon>
        <taxon>Ecdysozoa</taxon>
        <taxon>Arthropoda</taxon>
        <taxon>Chelicerata</taxon>
        <taxon>Arachnida</taxon>
        <taxon>Acari</taxon>
        <taxon>Parasitiformes</taxon>
        <taxon>Ixodida</taxon>
        <taxon>Ixodoidea</taxon>
        <taxon>Ixodidae</taxon>
        <taxon>Ixodinae</taxon>
        <taxon>Ixodes</taxon>
    </lineage>
</organism>
<name>A0A6B0UA41_IXORI</name>